<evidence type="ECO:0000256" key="4">
    <source>
        <dbReference type="ARBA" id="ARBA00022801"/>
    </source>
</evidence>
<organism evidence="9 10">
    <name type="scientific">Linum tenue</name>
    <dbReference type="NCBI Taxonomy" id="586396"/>
    <lineage>
        <taxon>Eukaryota</taxon>
        <taxon>Viridiplantae</taxon>
        <taxon>Streptophyta</taxon>
        <taxon>Embryophyta</taxon>
        <taxon>Tracheophyta</taxon>
        <taxon>Spermatophyta</taxon>
        <taxon>Magnoliopsida</taxon>
        <taxon>eudicotyledons</taxon>
        <taxon>Gunneridae</taxon>
        <taxon>Pentapetalae</taxon>
        <taxon>rosids</taxon>
        <taxon>fabids</taxon>
        <taxon>Malpighiales</taxon>
        <taxon>Linaceae</taxon>
        <taxon>Linum</taxon>
    </lineage>
</organism>
<dbReference type="PANTHER" id="PTHR47764">
    <property type="entry name" value="UBIQUITIN-LIKE-SPECIFIC PROTEASE 2B-RELATED"/>
    <property type="match status" value="1"/>
</dbReference>
<comment type="similarity">
    <text evidence="1">Belongs to the peptidase C48 family.</text>
</comment>
<dbReference type="InterPro" id="IPR038765">
    <property type="entry name" value="Papain-like_cys_pep_sf"/>
</dbReference>
<dbReference type="InterPro" id="IPR003653">
    <property type="entry name" value="Peptidase_C48_C"/>
</dbReference>
<dbReference type="SUPFAM" id="SSF54001">
    <property type="entry name" value="Cysteine proteinases"/>
    <property type="match status" value="1"/>
</dbReference>
<accession>A0AAV0J7I5</accession>
<name>A0AAV0J7I5_9ROSI</name>
<feature type="compositionally biased region" description="Basic and acidic residues" evidence="7">
    <location>
        <begin position="967"/>
        <end position="976"/>
    </location>
</feature>
<sequence length="996" mass="110718">MKSGFEVFEFGEEDELAERADAKFLSKFKNPNPPENSTCEFVECGTTEHDHQVDNHSTAASQMVGKDLDAKERKSCQNADALNPLITGHYFHSKIDFCQTANSYIEQERIPCHKSEAKSIEPVADDFAESDPSRVSPAIARDSAVLNDVPSTNCFDSLQTTNHFLFSDSQDEAEICIPVDYVVYQKKCSAGCTVSFSHDSIKISGLTTPEEDQEIHSLEKGIDDIVLIQSERLERFESVSVKLHVLSKDAGQVHGTSGVEELEFVVCDPDWFGRWQQITSLNEKYMSLWRAVHDTEDGIVDPLQRKPHFPNFERAFEDVIYPEGDCDAVSINKRDVALLEPETFINDTIIDFYIQYLKNQIPSEEKHKFHFFNSFFFRKLADLDKDPSSALDGRAAFLRVLKWTRKVDLFGKDYVFIPVNFGLHWSLLVICHPGEVASFKEEDVEKSLRVPCILHMDSIKGTHAGLKNLVQSYLWEEFKQRHKDASEDVSSKFMNLRFVPLELPQQENSFDCGLFLLHYLELFLSEAPVNFNLFSINKFSKFLSGDWFHPAEASLKRTLIQKLIAELLENRDKEGISSGGVGGKAQTIFPDDGKESGVEFVARNFPPTVGGHGNSSSFPGGQGIEMTILETSSSVRNSECIVGDPNLVLRELFQPEVAAAGSLHAQCSSFEPSSSYYHLNEDVEPMEVDPDNEFMDFPSGEEAVFSNSFSYQGFTVGDSSRKPRITMREDAEDSSPAETLHSDSESDDSSSDVGIIENSPLTTNGYEACKEENIDPETSSASTCSLDDDNNNECLTDSHADSMSADIMLETCATNCTTTNMACDSKENHGENRSISMTIQLQHESRTLLDQKEEAVGDGLTSPLHDSDAHLQSASNGNLLEINIPEIKAAEEEPGFVDEKSPKGSLELGSNGTLPETEVAQFEAVEEEDRGIVDEKALEGNSASHLKRNVAEIVGAAEAEAGLSEENPSKRLRLLEDEALDGTPREERSPEAVIDL</sequence>
<evidence type="ECO:0000256" key="3">
    <source>
        <dbReference type="ARBA" id="ARBA00022786"/>
    </source>
</evidence>
<protein>
    <recommendedName>
        <fullName evidence="8">Ubiquitin-like protease family profile domain-containing protein</fullName>
    </recommendedName>
</protein>
<evidence type="ECO:0000313" key="10">
    <source>
        <dbReference type="Proteomes" id="UP001154282"/>
    </source>
</evidence>
<dbReference type="PROSITE" id="PS50600">
    <property type="entry name" value="ULP_PROTEASE"/>
    <property type="match status" value="1"/>
</dbReference>
<evidence type="ECO:0000256" key="5">
    <source>
        <dbReference type="ARBA" id="ARBA00022807"/>
    </source>
</evidence>
<evidence type="ECO:0000256" key="1">
    <source>
        <dbReference type="ARBA" id="ARBA00005234"/>
    </source>
</evidence>
<gene>
    <name evidence="9" type="ORF">LITE_LOCUS13018</name>
</gene>
<comment type="caution">
    <text evidence="9">The sequence shown here is derived from an EMBL/GenBank/DDBJ whole genome shotgun (WGS) entry which is preliminary data.</text>
</comment>
<dbReference type="GO" id="GO:0008234">
    <property type="term" value="F:cysteine-type peptidase activity"/>
    <property type="evidence" value="ECO:0007669"/>
    <property type="project" value="UniProtKB-KW"/>
</dbReference>
<comment type="function">
    <text evidence="6">Protease that catalyzes two essential functions in the SUMO pathway: processing of full-length SUMOs to their mature forms and deconjugation of SUMO from targeted proteins.</text>
</comment>
<evidence type="ECO:0000256" key="7">
    <source>
        <dbReference type="SAM" id="MobiDB-lite"/>
    </source>
</evidence>
<dbReference type="InterPro" id="IPR057375">
    <property type="entry name" value="ULP2A/B_PH"/>
</dbReference>
<dbReference type="GO" id="GO:0006508">
    <property type="term" value="P:proteolysis"/>
    <property type="evidence" value="ECO:0007669"/>
    <property type="project" value="UniProtKB-KW"/>
</dbReference>
<feature type="region of interest" description="Disordered" evidence="7">
    <location>
        <begin position="717"/>
        <end position="766"/>
    </location>
</feature>
<dbReference type="EMBL" id="CAMGYJ010000004">
    <property type="protein sequence ID" value="CAI0405878.1"/>
    <property type="molecule type" value="Genomic_DNA"/>
</dbReference>
<evidence type="ECO:0000313" key="9">
    <source>
        <dbReference type="EMBL" id="CAI0405878.1"/>
    </source>
</evidence>
<keyword evidence="4" id="KW-0378">Hydrolase</keyword>
<dbReference type="FunFam" id="3.30.310.130:FF:000006">
    <property type="entry name" value="Probable ubiquitin-like-specific protease 2B"/>
    <property type="match status" value="1"/>
</dbReference>
<dbReference type="AlphaFoldDB" id="A0AAV0J7I5"/>
<feature type="region of interest" description="Disordered" evidence="7">
    <location>
        <begin position="961"/>
        <end position="996"/>
    </location>
</feature>
<dbReference type="PANTHER" id="PTHR47764:SF2">
    <property type="entry name" value="UBIQUITIN-LIKE PROTEASE FAMILY PROFILE DOMAIN-CONTAINING PROTEIN"/>
    <property type="match status" value="1"/>
</dbReference>
<dbReference type="Pfam" id="PF25352">
    <property type="entry name" value="PH_ULP"/>
    <property type="match status" value="1"/>
</dbReference>
<feature type="region of interest" description="Disordered" evidence="7">
    <location>
        <begin position="893"/>
        <end position="915"/>
    </location>
</feature>
<feature type="domain" description="Ubiquitin-like protease family profile" evidence="8">
    <location>
        <begin position="329"/>
        <end position="523"/>
    </location>
</feature>
<proteinExistence type="inferred from homology"/>
<evidence type="ECO:0000256" key="2">
    <source>
        <dbReference type="ARBA" id="ARBA00022670"/>
    </source>
</evidence>
<dbReference type="Gene3D" id="3.30.310.130">
    <property type="entry name" value="Ubiquitin-related"/>
    <property type="match status" value="1"/>
</dbReference>
<keyword evidence="10" id="KW-1185">Reference proteome</keyword>
<dbReference type="Pfam" id="PF02902">
    <property type="entry name" value="Peptidase_C48"/>
    <property type="match status" value="1"/>
</dbReference>
<keyword evidence="5" id="KW-0788">Thiol protease</keyword>
<keyword evidence="3" id="KW-0833">Ubl conjugation pathway</keyword>
<evidence type="ECO:0000259" key="8">
    <source>
        <dbReference type="PROSITE" id="PS50600"/>
    </source>
</evidence>
<keyword evidence="2" id="KW-0645">Protease</keyword>
<reference evidence="9" key="1">
    <citation type="submission" date="2022-08" db="EMBL/GenBank/DDBJ databases">
        <authorList>
            <person name="Gutierrez-Valencia J."/>
        </authorList>
    </citation>
    <scope>NUCLEOTIDE SEQUENCE</scope>
</reference>
<evidence type="ECO:0000256" key="6">
    <source>
        <dbReference type="ARBA" id="ARBA00057729"/>
    </source>
</evidence>
<dbReference type="Proteomes" id="UP001154282">
    <property type="component" value="Unassembled WGS sequence"/>
</dbReference>
<dbReference type="Gene3D" id="1.10.418.20">
    <property type="match status" value="1"/>
</dbReference>